<name>A0A195CQ06_9HYME</name>
<sequence>MIVLKQKAGLHYGLPPPSPPHPPSPWSSILRGDDRRPRRRGRRVACGVRVTQLRDKVIAKVRFHAGRAWNSRLSQIEAIKPLRTIPPRNSIKKVKFAEANNLCLYFSRAELFVLSSKIRQIAIINFRIERLVVTIPQLSDSGAGAPVDDEDTTRSCKRVSYEICNPEPYFGQAFRASANNAVLCNLRLDHAPKLAN</sequence>
<feature type="compositionally biased region" description="Pro residues" evidence="1">
    <location>
        <begin position="14"/>
        <end position="25"/>
    </location>
</feature>
<accession>A0A195CQ06</accession>
<protein>
    <submittedName>
        <fullName evidence="2">Uncharacterized protein</fullName>
    </submittedName>
</protein>
<dbReference type="STRING" id="456900.A0A195CQ06"/>
<evidence type="ECO:0000256" key="1">
    <source>
        <dbReference type="SAM" id="MobiDB-lite"/>
    </source>
</evidence>
<feature type="region of interest" description="Disordered" evidence="1">
    <location>
        <begin position="11"/>
        <end position="36"/>
    </location>
</feature>
<dbReference type="Proteomes" id="UP000078542">
    <property type="component" value="Unassembled WGS sequence"/>
</dbReference>
<organism evidence="2 3">
    <name type="scientific">Cyphomyrmex costatus</name>
    <dbReference type="NCBI Taxonomy" id="456900"/>
    <lineage>
        <taxon>Eukaryota</taxon>
        <taxon>Metazoa</taxon>
        <taxon>Ecdysozoa</taxon>
        <taxon>Arthropoda</taxon>
        <taxon>Hexapoda</taxon>
        <taxon>Insecta</taxon>
        <taxon>Pterygota</taxon>
        <taxon>Neoptera</taxon>
        <taxon>Endopterygota</taxon>
        <taxon>Hymenoptera</taxon>
        <taxon>Apocrita</taxon>
        <taxon>Aculeata</taxon>
        <taxon>Formicoidea</taxon>
        <taxon>Formicidae</taxon>
        <taxon>Myrmicinae</taxon>
        <taxon>Cyphomyrmex</taxon>
    </lineage>
</organism>
<keyword evidence="3" id="KW-1185">Reference proteome</keyword>
<proteinExistence type="predicted"/>
<dbReference type="EMBL" id="KQ977513">
    <property type="protein sequence ID" value="KYN02194.1"/>
    <property type="molecule type" value="Genomic_DNA"/>
</dbReference>
<gene>
    <name evidence="2" type="ORF">ALC62_06977</name>
</gene>
<evidence type="ECO:0000313" key="3">
    <source>
        <dbReference type="Proteomes" id="UP000078542"/>
    </source>
</evidence>
<reference evidence="2 3" key="1">
    <citation type="submission" date="2016-03" db="EMBL/GenBank/DDBJ databases">
        <title>Cyphomyrmex costatus WGS genome.</title>
        <authorList>
            <person name="Nygaard S."/>
            <person name="Hu H."/>
            <person name="Boomsma J."/>
            <person name="Zhang G."/>
        </authorList>
    </citation>
    <scope>NUCLEOTIDE SEQUENCE [LARGE SCALE GENOMIC DNA]</scope>
    <source>
        <strain evidence="2">MS0001</strain>
        <tissue evidence="2">Whole body</tissue>
    </source>
</reference>
<dbReference type="AlphaFoldDB" id="A0A195CQ06"/>
<evidence type="ECO:0000313" key="2">
    <source>
        <dbReference type="EMBL" id="KYN02194.1"/>
    </source>
</evidence>